<dbReference type="Proteomes" id="UP000468650">
    <property type="component" value="Unassembled WGS sequence"/>
</dbReference>
<dbReference type="Pfam" id="PF13590">
    <property type="entry name" value="DUF4136"/>
    <property type="match status" value="1"/>
</dbReference>
<feature type="chain" id="PRO_5027051763" evidence="1">
    <location>
        <begin position="25"/>
        <end position="216"/>
    </location>
</feature>
<dbReference type="RefSeq" id="WP_151666211.1">
    <property type="nucleotide sequence ID" value="NZ_WBVO01000001.1"/>
</dbReference>
<dbReference type="AlphaFoldDB" id="A0A6N6RM55"/>
<gene>
    <name evidence="3" type="ORF">F8C67_02505</name>
</gene>
<name>A0A6N6RM55_9FLAO</name>
<dbReference type="OrthoDB" id="677831at2"/>
<sequence length="216" mass="23786">MLRKLLSGLSVASILILTSCYPGGAENTRDLDIVMTHFEPSFEFAGKTTYALIDSVVHIGDDDEALSRALDDDILARVNSNLLDRNYEKYDTTNTPSTTPPNFLVRVSLLKVTASGTYCSYYPGYGWGWWGGWGYWYGGYPGYGWGYGWCGGSYSYDIGTLVIEMVDLEDADSADELDVVWMGLANGIASGNPLSNRDRILGAIDQAFDQSPYLMP</sequence>
<keyword evidence="4" id="KW-1185">Reference proteome</keyword>
<dbReference type="PROSITE" id="PS51257">
    <property type="entry name" value="PROKAR_LIPOPROTEIN"/>
    <property type="match status" value="1"/>
</dbReference>
<accession>A0A6N6RM55</accession>
<feature type="domain" description="DUF4136" evidence="2">
    <location>
        <begin position="34"/>
        <end position="213"/>
    </location>
</feature>
<comment type="caution">
    <text evidence="3">The sequence shown here is derived from an EMBL/GenBank/DDBJ whole genome shotgun (WGS) entry which is preliminary data.</text>
</comment>
<dbReference type="InterPro" id="IPR025411">
    <property type="entry name" value="DUF4136"/>
</dbReference>
<evidence type="ECO:0000313" key="3">
    <source>
        <dbReference type="EMBL" id="KAB2814632.1"/>
    </source>
</evidence>
<evidence type="ECO:0000259" key="2">
    <source>
        <dbReference type="Pfam" id="PF13590"/>
    </source>
</evidence>
<organism evidence="3 4">
    <name type="scientific">Phaeocystidibacter luteus</name>
    <dbReference type="NCBI Taxonomy" id="911197"/>
    <lineage>
        <taxon>Bacteria</taxon>
        <taxon>Pseudomonadati</taxon>
        <taxon>Bacteroidota</taxon>
        <taxon>Flavobacteriia</taxon>
        <taxon>Flavobacteriales</taxon>
        <taxon>Phaeocystidibacteraceae</taxon>
        <taxon>Phaeocystidibacter</taxon>
    </lineage>
</organism>
<evidence type="ECO:0000313" key="4">
    <source>
        <dbReference type="Proteomes" id="UP000468650"/>
    </source>
</evidence>
<reference evidence="3 4" key="1">
    <citation type="submission" date="2019-09" db="EMBL/GenBank/DDBJ databases">
        <title>Genomes of family Cryomorphaceae.</title>
        <authorList>
            <person name="Bowman J.P."/>
        </authorList>
    </citation>
    <scope>NUCLEOTIDE SEQUENCE [LARGE SCALE GENOMIC DNA]</scope>
    <source>
        <strain evidence="3 4">LMG 25704</strain>
    </source>
</reference>
<protein>
    <submittedName>
        <fullName evidence="3">DUF4136 domain-containing protein</fullName>
    </submittedName>
</protein>
<dbReference type="EMBL" id="WBVO01000001">
    <property type="protein sequence ID" value="KAB2814632.1"/>
    <property type="molecule type" value="Genomic_DNA"/>
</dbReference>
<keyword evidence="1" id="KW-0732">Signal</keyword>
<dbReference type="Gene3D" id="3.30.160.670">
    <property type="match status" value="1"/>
</dbReference>
<feature type="signal peptide" evidence="1">
    <location>
        <begin position="1"/>
        <end position="24"/>
    </location>
</feature>
<proteinExistence type="predicted"/>
<evidence type="ECO:0000256" key="1">
    <source>
        <dbReference type="SAM" id="SignalP"/>
    </source>
</evidence>